<evidence type="ECO:0000313" key="3">
    <source>
        <dbReference type="Proteomes" id="UP000550707"/>
    </source>
</evidence>
<feature type="region of interest" description="Disordered" evidence="1">
    <location>
        <begin position="117"/>
        <end position="155"/>
    </location>
</feature>
<dbReference type="EMBL" id="JACASF010000005">
    <property type="protein sequence ID" value="KAF6477826.1"/>
    <property type="molecule type" value="Genomic_DNA"/>
</dbReference>
<protein>
    <submittedName>
        <fullName evidence="2">Uncharacterized protein</fullName>
    </submittedName>
</protein>
<accession>A0A7J8HZL9</accession>
<dbReference type="AlphaFoldDB" id="A0A7J8HZL9"/>
<name>A0A7J8HZL9_MOLMO</name>
<evidence type="ECO:0000313" key="2">
    <source>
        <dbReference type="EMBL" id="KAF6477826.1"/>
    </source>
</evidence>
<comment type="caution">
    <text evidence="2">The sequence shown here is derived from an EMBL/GenBank/DDBJ whole genome shotgun (WGS) entry which is preliminary data.</text>
</comment>
<proteinExistence type="predicted"/>
<gene>
    <name evidence="2" type="ORF">HJG59_010739</name>
</gene>
<keyword evidence="3" id="KW-1185">Reference proteome</keyword>
<dbReference type="Proteomes" id="UP000550707">
    <property type="component" value="Unassembled WGS sequence"/>
</dbReference>
<reference evidence="2 3" key="1">
    <citation type="journal article" date="2020" name="Nature">
        <title>Six reference-quality genomes reveal evolution of bat adaptations.</title>
        <authorList>
            <person name="Jebb D."/>
            <person name="Huang Z."/>
            <person name="Pippel M."/>
            <person name="Hughes G.M."/>
            <person name="Lavrichenko K."/>
            <person name="Devanna P."/>
            <person name="Winkler S."/>
            <person name="Jermiin L.S."/>
            <person name="Skirmuntt E.C."/>
            <person name="Katzourakis A."/>
            <person name="Burkitt-Gray L."/>
            <person name="Ray D.A."/>
            <person name="Sullivan K.A.M."/>
            <person name="Roscito J.G."/>
            <person name="Kirilenko B.M."/>
            <person name="Davalos L.M."/>
            <person name="Corthals A.P."/>
            <person name="Power M.L."/>
            <person name="Jones G."/>
            <person name="Ransome R.D."/>
            <person name="Dechmann D.K.N."/>
            <person name="Locatelli A.G."/>
            <person name="Puechmaille S.J."/>
            <person name="Fedrigo O."/>
            <person name="Jarvis E.D."/>
            <person name="Hiller M."/>
            <person name="Vernes S.C."/>
            <person name="Myers E.W."/>
            <person name="Teeling E.C."/>
        </authorList>
    </citation>
    <scope>NUCLEOTIDE SEQUENCE [LARGE SCALE GENOMIC DNA]</scope>
    <source>
        <strain evidence="2">MMolMol1</strain>
        <tissue evidence="2">Muscle</tissue>
    </source>
</reference>
<organism evidence="2 3">
    <name type="scientific">Molossus molossus</name>
    <name type="common">Pallas' mastiff bat</name>
    <name type="synonym">Vespertilio molossus</name>
    <dbReference type="NCBI Taxonomy" id="27622"/>
    <lineage>
        <taxon>Eukaryota</taxon>
        <taxon>Metazoa</taxon>
        <taxon>Chordata</taxon>
        <taxon>Craniata</taxon>
        <taxon>Vertebrata</taxon>
        <taxon>Euteleostomi</taxon>
        <taxon>Mammalia</taxon>
        <taxon>Eutheria</taxon>
        <taxon>Laurasiatheria</taxon>
        <taxon>Chiroptera</taxon>
        <taxon>Yangochiroptera</taxon>
        <taxon>Molossidae</taxon>
        <taxon>Molossus</taxon>
    </lineage>
</organism>
<evidence type="ECO:0000256" key="1">
    <source>
        <dbReference type="SAM" id="MobiDB-lite"/>
    </source>
</evidence>
<sequence>MERERFVQSRQRGNGLGVQNNPLRLGEFLEADSGATILDPKCDLPAPGQCKGDMLRHSKSTCSSLKRIRPRMRVWWTYTFPSSSTVLFPPLHGGQRLFSSSQIGLWGTNPRDVRRMDADPVEVTSGPSEGGGILPRERWGADPLQAGGSEVPSVL</sequence>
<dbReference type="InParanoid" id="A0A7J8HZL9"/>